<comment type="caution">
    <text evidence="1">The sequence shown here is derived from an EMBL/GenBank/DDBJ whole genome shotgun (WGS) entry which is preliminary data.</text>
</comment>
<dbReference type="GO" id="GO:0005763">
    <property type="term" value="C:mitochondrial small ribosomal subunit"/>
    <property type="evidence" value="ECO:0007669"/>
    <property type="project" value="InterPro"/>
</dbReference>
<keyword evidence="2" id="KW-1185">Reference proteome</keyword>
<reference evidence="1 2" key="1">
    <citation type="submission" date="2024-02" db="EMBL/GenBank/DDBJ databases">
        <title>Chromosome-scale genome assembly of the rough periwinkle Littorina saxatilis.</title>
        <authorList>
            <person name="De Jode A."/>
            <person name="Faria R."/>
            <person name="Formenti G."/>
            <person name="Sims Y."/>
            <person name="Smith T.P."/>
            <person name="Tracey A."/>
            <person name="Wood J.M.D."/>
            <person name="Zagrodzka Z.B."/>
            <person name="Johannesson K."/>
            <person name="Butlin R.K."/>
            <person name="Leder E.H."/>
        </authorList>
    </citation>
    <scope>NUCLEOTIDE SEQUENCE [LARGE SCALE GENOMIC DNA]</scope>
    <source>
        <strain evidence="1">Snail1</strain>
        <tissue evidence="1">Muscle</tissue>
    </source>
</reference>
<dbReference type="PANTHER" id="PTHR24088:SF0">
    <property type="entry name" value="SMALL RIBOSOMAL SUBUNIT PROTEIN US17M"/>
    <property type="match status" value="1"/>
</dbReference>
<dbReference type="SUPFAM" id="SSF50249">
    <property type="entry name" value="Nucleic acid-binding proteins"/>
    <property type="match status" value="1"/>
</dbReference>
<organism evidence="1 2">
    <name type="scientific">Littorina saxatilis</name>
    <dbReference type="NCBI Taxonomy" id="31220"/>
    <lineage>
        <taxon>Eukaryota</taxon>
        <taxon>Metazoa</taxon>
        <taxon>Spiralia</taxon>
        <taxon>Lophotrochozoa</taxon>
        <taxon>Mollusca</taxon>
        <taxon>Gastropoda</taxon>
        <taxon>Caenogastropoda</taxon>
        <taxon>Littorinimorpha</taxon>
        <taxon>Littorinoidea</taxon>
        <taxon>Littorinidae</taxon>
        <taxon>Littorina</taxon>
    </lineage>
</organism>
<dbReference type="InterPro" id="IPR012340">
    <property type="entry name" value="NA-bd_OB-fold"/>
</dbReference>
<dbReference type="PANTHER" id="PTHR24088">
    <property type="entry name" value="28S RIBOSOMAL PROTEIN S17, MITOCHONDRIAL"/>
    <property type="match status" value="1"/>
</dbReference>
<dbReference type="GO" id="GO:0032543">
    <property type="term" value="P:mitochondrial translation"/>
    <property type="evidence" value="ECO:0007669"/>
    <property type="project" value="TreeGrafter"/>
</dbReference>
<dbReference type="InterPro" id="IPR039193">
    <property type="entry name" value="Ribosomal_uS17m_metazoa"/>
</dbReference>
<dbReference type="GO" id="GO:0003735">
    <property type="term" value="F:structural constituent of ribosome"/>
    <property type="evidence" value="ECO:0007669"/>
    <property type="project" value="InterPro"/>
</dbReference>
<proteinExistence type="predicted"/>
<dbReference type="Proteomes" id="UP001374579">
    <property type="component" value="Unassembled WGS sequence"/>
</dbReference>
<sequence length="128" mass="14774">MSKWGMLVIGQVLKRGTVRPDTVKVRCLKMKLDNHLNKYFNGRKHYWAVEGDIKTDIGDIILIERLPEKLTPLVTHEIKEQVFKIGAVVDPVTGNRCRGTIFIDEELRQLEAEQIEEEREKKASRSST</sequence>
<protein>
    <recommendedName>
        <fullName evidence="3">28S ribosomal protein S17, mitochondrial</fullName>
    </recommendedName>
</protein>
<evidence type="ECO:0000313" key="1">
    <source>
        <dbReference type="EMBL" id="KAK7115483.1"/>
    </source>
</evidence>
<dbReference type="Gene3D" id="2.40.50.140">
    <property type="entry name" value="Nucleic acid-binding proteins"/>
    <property type="match status" value="1"/>
</dbReference>
<dbReference type="AlphaFoldDB" id="A0AAN9C246"/>
<gene>
    <name evidence="1" type="ORF">V1264_001340</name>
</gene>
<name>A0AAN9C246_9CAEN</name>
<evidence type="ECO:0000313" key="2">
    <source>
        <dbReference type="Proteomes" id="UP001374579"/>
    </source>
</evidence>
<dbReference type="EMBL" id="JBAMIC010000001">
    <property type="protein sequence ID" value="KAK7115483.1"/>
    <property type="molecule type" value="Genomic_DNA"/>
</dbReference>
<evidence type="ECO:0008006" key="3">
    <source>
        <dbReference type="Google" id="ProtNLM"/>
    </source>
</evidence>
<accession>A0AAN9C246</accession>